<sequence>MMINFPGIAKLKTKQVVFQEIFSAADPATLEQLKELSSKRRAIEVSINESSYLTEAIAREMSGGLTSRYEQEIQKLEQYLPLLYNLVCHLNLAYRNSRGAYSKSDLKIAWSSSLTSTCFTHFRGTKYFEIDDLMFELGMVLFLYGAMLRERALELLQTDLVQSATLFRKAAGVYQHLAEFILPFLRPKPAIKQPPEYVAGVASVMSLLCLAEAQAVTAKKAEEKGNTQSLLSKLHYGVRDFLREALDVLQSASKECKDISSSFMDFIRSSEMLHELKSYKYLAESLMNEGKIGGAIGVLRHALTNSEKNTPKEESWRLVLKQVKEELTRLLQKYEHENDFVWREKIPNHHDLPFPQATKIVSSIPYFLRVTETKLVFKT</sequence>
<dbReference type="EMBL" id="CM044702">
    <property type="protein sequence ID" value="KAI5678625.1"/>
    <property type="molecule type" value="Genomic_DNA"/>
</dbReference>
<organism evidence="1 2">
    <name type="scientific">Catharanthus roseus</name>
    <name type="common">Madagascar periwinkle</name>
    <name type="synonym">Vinca rosea</name>
    <dbReference type="NCBI Taxonomy" id="4058"/>
    <lineage>
        <taxon>Eukaryota</taxon>
        <taxon>Viridiplantae</taxon>
        <taxon>Streptophyta</taxon>
        <taxon>Embryophyta</taxon>
        <taxon>Tracheophyta</taxon>
        <taxon>Spermatophyta</taxon>
        <taxon>Magnoliopsida</taxon>
        <taxon>eudicotyledons</taxon>
        <taxon>Gunneridae</taxon>
        <taxon>Pentapetalae</taxon>
        <taxon>asterids</taxon>
        <taxon>lamiids</taxon>
        <taxon>Gentianales</taxon>
        <taxon>Apocynaceae</taxon>
        <taxon>Rauvolfioideae</taxon>
        <taxon>Vinceae</taxon>
        <taxon>Catharanthinae</taxon>
        <taxon>Catharanthus</taxon>
    </lineage>
</organism>
<proteinExistence type="predicted"/>
<name>A0ACC0C150_CATRO</name>
<evidence type="ECO:0000313" key="2">
    <source>
        <dbReference type="Proteomes" id="UP001060085"/>
    </source>
</evidence>
<protein>
    <submittedName>
        <fullName evidence="1">Uncharacterized protein</fullName>
    </submittedName>
</protein>
<keyword evidence="2" id="KW-1185">Reference proteome</keyword>
<dbReference type="Proteomes" id="UP001060085">
    <property type="component" value="Linkage Group LG02"/>
</dbReference>
<reference evidence="2" key="1">
    <citation type="journal article" date="2023" name="Nat. Plants">
        <title>Single-cell RNA sequencing provides a high-resolution roadmap for understanding the multicellular compartmentation of specialized metabolism.</title>
        <authorList>
            <person name="Sun S."/>
            <person name="Shen X."/>
            <person name="Li Y."/>
            <person name="Li Y."/>
            <person name="Wang S."/>
            <person name="Li R."/>
            <person name="Zhang H."/>
            <person name="Shen G."/>
            <person name="Guo B."/>
            <person name="Wei J."/>
            <person name="Xu J."/>
            <person name="St-Pierre B."/>
            <person name="Chen S."/>
            <person name="Sun C."/>
        </authorList>
    </citation>
    <scope>NUCLEOTIDE SEQUENCE [LARGE SCALE GENOMIC DNA]</scope>
</reference>
<comment type="caution">
    <text evidence="1">The sequence shown here is derived from an EMBL/GenBank/DDBJ whole genome shotgun (WGS) entry which is preliminary data.</text>
</comment>
<gene>
    <name evidence="1" type="ORF">M9H77_09575</name>
</gene>
<accession>A0ACC0C150</accession>
<evidence type="ECO:0000313" key="1">
    <source>
        <dbReference type="EMBL" id="KAI5678625.1"/>
    </source>
</evidence>